<evidence type="ECO:0000256" key="7">
    <source>
        <dbReference type="SAM" id="SignalP"/>
    </source>
</evidence>
<evidence type="ECO:0000256" key="6">
    <source>
        <dbReference type="ARBA" id="ARBA00023180"/>
    </source>
</evidence>
<evidence type="ECO:0000313" key="9">
    <source>
        <dbReference type="EMBL" id="CAL1279748.1"/>
    </source>
</evidence>
<protein>
    <recommendedName>
        <fullName evidence="8">Sulfatase N-terminal domain-containing protein</fullName>
    </recommendedName>
</protein>
<sequence length="562" mass="63327">MPLSGIMFSLTIICCVIVISAANKSENSSSPHIIFILADDLGWNDVSFHGSPQIPTPNLDALAASGIILNNYYAQQLCTPSRAALLTGKYPIRLGLQHYVIRACEPSALPLEEKILPQYLKELGYATHMVGKWHLGYQKKTYTPNFRGFDTFFGYYNGLLDYYDYTHFTKSRINFPKYFYGIDLHNETGEVKDVRGQYATNLFTDKAKDIIQNHNASEPLFLYLAHLAVHTGNEYMRLQAPRNLVNQLSHITIEPRRIFGGMVSALDRSIGDVFEALHNKDMLSNTIFVFSSDNGGSTNETIGGYSSNYPLRGEKFELWEGGIKVPGFIWSPLLQLQEPRVSMQLMHVSDWLPTLYSAAGGNIEKLGNIDGHSMWEAFISNTPSPRQELLHNIDPIDKESVLRMGDFKLVTGNLESGIESWSGIRVLEGVWQPESMDKWVYKNGSTTRDILLQIGLYLPRVPDAWREKAEVHCGGSPATSNECQPALKPCLFNIAEDPCEITNIADLYPKKVQSMLDALKVYERQAVKTQFQDPDPHGDPMCHGFAYVPWMDPEYISKCPFE</sequence>
<feature type="chain" id="PRO_5043628989" description="Sulfatase N-terminal domain-containing protein" evidence="7">
    <location>
        <begin position="22"/>
        <end position="562"/>
    </location>
</feature>
<dbReference type="InterPro" id="IPR047115">
    <property type="entry name" value="ARSB"/>
</dbReference>
<proteinExistence type="inferred from homology"/>
<comment type="cofactor">
    <cofactor evidence="1">
        <name>Ca(2+)</name>
        <dbReference type="ChEBI" id="CHEBI:29108"/>
    </cofactor>
</comment>
<dbReference type="PANTHER" id="PTHR10342">
    <property type="entry name" value="ARYLSULFATASE"/>
    <property type="match status" value="1"/>
</dbReference>
<dbReference type="SUPFAM" id="SSF53649">
    <property type="entry name" value="Alkaline phosphatase-like"/>
    <property type="match status" value="1"/>
</dbReference>
<keyword evidence="10" id="KW-1185">Reference proteome</keyword>
<dbReference type="GO" id="GO:0008484">
    <property type="term" value="F:sulfuric ester hydrolase activity"/>
    <property type="evidence" value="ECO:0007669"/>
    <property type="project" value="InterPro"/>
</dbReference>
<dbReference type="Gene3D" id="3.40.720.10">
    <property type="entry name" value="Alkaline Phosphatase, subunit A"/>
    <property type="match status" value="1"/>
</dbReference>
<evidence type="ECO:0000256" key="5">
    <source>
        <dbReference type="ARBA" id="ARBA00022837"/>
    </source>
</evidence>
<keyword evidence="7" id="KW-0732">Signal</keyword>
<dbReference type="InterPro" id="IPR000917">
    <property type="entry name" value="Sulfatase_N"/>
</dbReference>
<keyword evidence="5" id="KW-0106">Calcium</keyword>
<gene>
    <name evidence="9" type="ORF">LARSCL_LOCUS10569</name>
</gene>
<evidence type="ECO:0000256" key="4">
    <source>
        <dbReference type="ARBA" id="ARBA00022801"/>
    </source>
</evidence>
<evidence type="ECO:0000256" key="3">
    <source>
        <dbReference type="ARBA" id="ARBA00022723"/>
    </source>
</evidence>
<feature type="domain" description="Sulfatase N-terminal" evidence="8">
    <location>
        <begin position="31"/>
        <end position="360"/>
    </location>
</feature>
<dbReference type="PROSITE" id="PS00149">
    <property type="entry name" value="SULFATASE_2"/>
    <property type="match status" value="1"/>
</dbReference>
<dbReference type="Proteomes" id="UP001497382">
    <property type="component" value="Unassembled WGS sequence"/>
</dbReference>
<comment type="similarity">
    <text evidence="2">Belongs to the sulfatase family.</text>
</comment>
<comment type="caution">
    <text evidence="9">The sequence shown here is derived from an EMBL/GenBank/DDBJ whole genome shotgun (WGS) entry which is preliminary data.</text>
</comment>
<evidence type="ECO:0000256" key="1">
    <source>
        <dbReference type="ARBA" id="ARBA00001913"/>
    </source>
</evidence>
<evidence type="ECO:0000313" key="10">
    <source>
        <dbReference type="Proteomes" id="UP001497382"/>
    </source>
</evidence>
<dbReference type="CDD" id="cd16029">
    <property type="entry name" value="4-S"/>
    <property type="match status" value="1"/>
</dbReference>
<reference evidence="9 10" key="1">
    <citation type="submission" date="2024-04" db="EMBL/GenBank/DDBJ databases">
        <authorList>
            <person name="Rising A."/>
            <person name="Reimegard J."/>
            <person name="Sonavane S."/>
            <person name="Akerstrom W."/>
            <person name="Nylinder S."/>
            <person name="Hedman E."/>
            <person name="Kallberg Y."/>
        </authorList>
    </citation>
    <scope>NUCLEOTIDE SEQUENCE [LARGE SCALE GENOMIC DNA]</scope>
</reference>
<organism evidence="9 10">
    <name type="scientific">Larinioides sclopetarius</name>
    <dbReference type="NCBI Taxonomy" id="280406"/>
    <lineage>
        <taxon>Eukaryota</taxon>
        <taxon>Metazoa</taxon>
        <taxon>Ecdysozoa</taxon>
        <taxon>Arthropoda</taxon>
        <taxon>Chelicerata</taxon>
        <taxon>Arachnida</taxon>
        <taxon>Araneae</taxon>
        <taxon>Araneomorphae</taxon>
        <taxon>Entelegynae</taxon>
        <taxon>Araneoidea</taxon>
        <taxon>Araneidae</taxon>
        <taxon>Larinioides</taxon>
    </lineage>
</organism>
<feature type="signal peptide" evidence="7">
    <location>
        <begin position="1"/>
        <end position="21"/>
    </location>
</feature>
<keyword evidence="3" id="KW-0479">Metal-binding</keyword>
<dbReference type="InterPro" id="IPR017850">
    <property type="entry name" value="Alkaline_phosphatase_core_sf"/>
</dbReference>
<dbReference type="AlphaFoldDB" id="A0AAV2A6W7"/>
<evidence type="ECO:0000256" key="2">
    <source>
        <dbReference type="ARBA" id="ARBA00008779"/>
    </source>
</evidence>
<accession>A0AAV2A6W7</accession>
<dbReference type="GO" id="GO:0046872">
    <property type="term" value="F:metal ion binding"/>
    <property type="evidence" value="ECO:0007669"/>
    <property type="project" value="UniProtKB-KW"/>
</dbReference>
<keyword evidence="4" id="KW-0378">Hydrolase</keyword>
<dbReference type="PANTHER" id="PTHR10342:SF273">
    <property type="entry name" value="RE14504P"/>
    <property type="match status" value="1"/>
</dbReference>
<dbReference type="Pfam" id="PF00884">
    <property type="entry name" value="Sulfatase"/>
    <property type="match status" value="1"/>
</dbReference>
<keyword evidence="6" id="KW-0325">Glycoprotein</keyword>
<dbReference type="Gene3D" id="3.30.1120.10">
    <property type="match status" value="1"/>
</dbReference>
<name>A0AAV2A6W7_9ARAC</name>
<dbReference type="EMBL" id="CAXIEN010000125">
    <property type="protein sequence ID" value="CAL1279748.1"/>
    <property type="molecule type" value="Genomic_DNA"/>
</dbReference>
<dbReference type="InterPro" id="IPR024607">
    <property type="entry name" value="Sulfatase_CS"/>
</dbReference>
<evidence type="ECO:0000259" key="8">
    <source>
        <dbReference type="Pfam" id="PF00884"/>
    </source>
</evidence>